<dbReference type="Pfam" id="PF00535">
    <property type="entry name" value="Glycos_transf_2"/>
    <property type="match status" value="1"/>
</dbReference>
<evidence type="ECO:0000259" key="4">
    <source>
        <dbReference type="Pfam" id="PF00535"/>
    </source>
</evidence>
<evidence type="ECO:0000313" key="5">
    <source>
        <dbReference type="EMBL" id="RGV51603.1"/>
    </source>
</evidence>
<dbReference type="EMBL" id="QRZF01000011">
    <property type="protein sequence ID" value="RGV51603.1"/>
    <property type="molecule type" value="Genomic_DNA"/>
</dbReference>
<evidence type="ECO:0000256" key="3">
    <source>
        <dbReference type="ARBA" id="ARBA00022679"/>
    </source>
</evidence>
<dbReference type="Gene3D" id="3.90.550.10">
    <property type="entry name" value="Spore Coat Polysaccharide Biosynthesis Protein SpsA, Chain A"/>
    <property type="match status" value="1"/>
</dbReference>
<dbReference type="PANTHER" id="PTHR43179:SF12">
    <property type="entry name" value="GALACTOFURANOSYLTRANSFERASE GLFT2"/>
    <property type="match status" value="1"/>
</dbReference>
<evidence type="ECO:0000313" key="6">
    <source>
        <dbReference type="Proteomes" id="UP000283850"/>
    </source>
</evidence>
<dbReference type="AlphaFoldDB" id="A0A412Y2I2"/>
<keyword evidence="2" id="KW-0328">Glycosyltransferase</keyword>
<evidence type="ECO:0000256" key="2">
    <source>
        <dbReference type="ARBA" id="ARBA00022676"/>
    </source>
</evidence>
<feature type="domain" description="Glycosyltransferase 2-like" evidence="4">
    <location>
        <begin position="6"/>
        <end position="119"/>
    </location>
</feature>
<comment type="similarity">
    <text evidence="1">Belongs to the glycosyltransferase 2 family.</text>
</comment>
<dbReference type="SUPFAM" id="SSF53448">
    <property type="entry name" value="Nucleotide-diphospho-sugar transferases"/>
    <property type="match status" value="1"/>
</dbReference>
<dbReference type="PANTHER" id="PTHR43179">
    <property type="entry name" value="RHAMNOSYLTRANSFERASE WBBL"/>
    <property type="match status" value="1"/>
</dbReference>
<dbReference type="GO" id="GO:0016757">
    <property type="term" value="F:glycosyltransferase activity"/>
    <property type="evidence" value="ECO:0007669"/>
    <property type="project" value="UniProtKB-KW"/>
</dbReference>
<comment type="caution">
    <text evidence="5">The sequence shown here is derived from an EMBL/GenBank/DDBJ whole genome shotgun (WGS) entry which is preliminary data.</text>
</comment>
<dbReference type="InterPro" id="IPR001173">
    <property type="entry name" value="Glyco_trans_2-like"/>
</dbReference>
<keyword evidence="3 5" id="KW-0808">Transferase</keyword>
<name>A0A412Y2I2_9BACE</name>
<sequence>MKAIVSIITVNYNGFIDTCEMIESFHKYETYPYEIIVVDNGSHMPEDEELQKKHPDIVVIKNANTGFAGGNNAGLSVAKGQYLFFINNDTLIKAPVLNTLIQRLESDKKNGGVSPMLKYAYAPDTLQFAGFTPFSYITLRNSAIGYNDKDQPCYHEACETASLHGAAMMVSREVLQKVGPMSEDYFLFYEEFDWSARILHTGYRLWYEPTAVVYHKEGMTAKKGSPLREFYLSRARILFARKNFFGIRKLLSCIYIFSIAAPKKALLYLLHGELNLSKAVLHGTINGIISKYKKS</sequence>
<evidence type="ECO:0000256" key="1">
    <source>
        <dbReference type="ARBA" id="ARBA00006739"/>
    </source>
</evidence>
<organism evidence="5 6">
    <name type="scientific">Bacteroides intestinalis</name>
    <dbReference type="NCBI Taxonomy" id="329854"/>
    <lineage>
        <taxon>Bacteria</taxon>
        <taxon>Pseudomonadati</taxon>
        <taxon>Bacteroidota</taxon>
        <taxon>Bacteroidia</taxon>
        <taxon>Bacteroidales</taxon>
        <taxon>Bacteroidaceae</taxon>
        <taxon>Bacteroides</taxon>
    </lineage>
</organism>
<protein>
    <submittedName>
        <fullName evidence="5">Glycosyltransferase family 2 protein</fullName>
    </submittedName>
</protein>
<accession>A0A412Y2I2</accession>
<proteinExistence type="inferred from homology"/>
<dbReference type="RefSeq" id="WP_118421819.1">
    <property type="nucleotide sequence ID" value="NZ_QRZF01000011.1"/>
</dbReference>
<gene>
    <name evidence="5" type="ORF">DWW10_16000</name>
</gene>
<dbReference type="Proteomes" id="UP000283850">
    <property type="component" value="Unassembled WGS sequence"/>
</dbReference>
<dbReference type="CDD" id="cd04186">
    <property type="entry name" value="GT_2_like_c"/>
    <property type="match status" value="1"/>
</dbReference>
<reference evidence="5 6" key="1">
    <citation type="submission" date="2018-08" db="EMBL/GenBank/DDBJ databases">
        <title>A genome reference for cultivated species of the human gut microbiota.</title>
        <authorList>
            <person name="Zou Y."/>
            <person name="Xue W."/>
            <person name="Luo G."/>
        </authorList>
    </citation>
    <scope>NUCLEOTIDE SEQUENCE [LARGE SCALE GENOMIC DNA]</scope>
    <source>
        <strain evidence="5 6">AF14-32</strain>
    </source>
</reference>
<dbReference type="InterPro" id="IPR029044">
    <property type="entry name" value="Nucleotide-diphossugar_trans"/>
</dbReference>